<gene>
    <name evidence="1" type="ORF">SLAV_19555</name>
</gene>
<evidence type="ECO:0000313" key="2">
    <source>
        <dbReference type="Proteomes" id="UP000231791"/>
    </source>
</evidence>
<dbReference type="EMBL" id="CP024985">
    <property type="protein sequence ID" value="ATZ25735.1"/>
    <property type="molecule type" value="Genomic_DNA"/>
</dbReference>
<dbReference type="GeneID" id="49384946"/>
<dbReference type="Proteomes" id="UP000231791">
    <property type="component" value="Chromosome"/>
</dbReference>
<name>A0A2K8PJD4_STRLA</name>
<keyword evidence="2" id="KW-1185">Reference proteome</keyword>
<sequence length="141" mass="14641">MRTVSRSLTVSAVATAVAALLAAPASAAASVTSDCSSPGAYGSATWTWAGRGALRELRLTAVDTADDSRIAGVRLYTLDGAGHTRYWPWRLNSNGSGSSQSWTTSLDDARGISRVGVEAAAFDDRGYRQLCGSASLANPSR</sequence>
<proteinExistence type="predicted"/>
<dbReference type="KEGG" id="slx:SLAV_19555"/>
<dbReference type="AlphaFoldDB" id="A0A2K8PJD4"/>
<reference evidence="1 2" key="1">
    <citation type="submission" date="2017-11" db="EMBL/GenBank/DDBJ databases">
        <title>Complete genome sequence of Streptomyces lavendulae subsp. lavendulae CCM 3239 (formerly 'Streptomyces aureofaciens CCM 3239'), the producer of the angucycline-type antibiotic auricin.</title>
        <authorList>
            <person name="Busche T."/>
            <person name="Novakova R."/>
            <person name="Al'Dilaimi A."/>
            <person name="Homerova D."/>
            <person name="Feckova L."/>
            <person name="Rezuchova B."/>
            <person name="Mingyar E."/>
            <person name="Csolleiova D."/>
            <person name="Bekeova C."/>
            <person name="Winkler A."/>
            <person name="Sevcikova B."/>
            <person name="Kalinowski J."/>
            <person name="Kormanec J."/>
            <person name="Ruckert C."/>
        </authorList>
    </citation>
    <scope>NUCLEOTIDE SEQUENCE [LARGE SCALE GENOMIC DNA]</scope>
    <source>
        <strain evidence="1 2">CCM 3239</strain>
    </source>
</reference>
<protein>
    <submittedName>
        <fullName evidence="1">Uncharacterized protein</fullName>
    </submittedName>
</protein>
<evidence type="ECO:0000313" key="1">
    <source>
        <dbReference type="EMBL" id="ATZ25735.1"/>
    </source>
</evidence>
<dbReference type="OrthoDB" id="4299412at2"/>
<organism evidence="1 2">
    <name type="scientific">Streptomyces lavendulae subsp. lavendulae</name>
    <dbReference type="NCBI Taxonomy" id="58340"/>
    <lineage>
        <taxon>Bacteria</taxon>
        <taxon>Bacillati</taxon>
        <taxon>Actinomycetota</taxon>
        <taxon>Actinomycetes</taxon>
        <taxon>Kitasatosporales</taxon>
        <taxon>Streptomycetaceae</taxon>
        <taxon>Streptomyces</taxon>
    </lineage>
</organism>
<dbReference type="RefSeq" id="WP_030225059.1">
    <property type="nucleotide sequence ID" value="NZ_CP024985.1"/>
</dbReference>
<accession>A0A2K8PJD4</accession>